<comment type="caution">
    <text evidence="1">The sequence shown here is derived from an EMBL/GenBank/DDBJ whole genome shotgun (WGS) entry which is preliminary data.</text>
</comment>
<proteinExistence type="predicted"/>
<dbReference type="Proteomes" id="UP001143910">
    <property type="component" value="Unassembled WGS sequence"/>
</dbReference>
<evidence type="ECO:0000313" key="1">
    <source>
        <dbReference type="EMBL" id="KAJ2983023.1"/>
    </source>
</evidence>
<keyword evidence="2" id="KW-1185">Reference proteome</keyword>
<sequence length="254" mass="27692">MPQRPMILFVHGAWHTRVHYQKFIDILEAKGNTVVAPDLPSGLEPMPANPTEADIKLIADKAKELADKGFEIIAVSHSYGGLVSTEAFSGLGLSSRAAQGLPGGVRTIICIAGFLLGPGMTLDSVGPLPADGTGWAVYEDSYKTLNHSHDIGALFYPDLPKEDQERWCKLTVKHPKATSFYVPKSFSYSEIETVFVYCEKDVAFPVAIQRAMVHALESNGAKVKEESLPSGHFPSLSMPEKLADIILKYCSRSD</sequence>
<organism evidence="1 2">
    <name type="scientific">Zarea fungicola</name>
    <dbReference type="NCBI Taxonomy" id="93591"/>
    <lineage>
        <taxon>Eukaryota</taxon>
        <taxon>Fungi</taxon>
        <taxon>Dikarya</taxon>
        <taxon>Ascomycota</taxon>
        <taxon>Pezizomycotina</taxon>
        <taxon>Sordariomycetes</taxon>
        <taxon>Hypocreomycetidae</taxon>
        <taxon>Hypocreales</taxon>
        <taxon>Cordycipitaceae</taxon>
        <taxon>Zarea</taxon>
    </lineage>
</organism>
<reference evidence="1" key="1">
    <citation type="submission" date="2022-08" db="EMBL/GenBank/DDBJ databases">
        <title>Genome Sequence of Lecanicillium fungicola.</title>
        <authorList>
            <person name="Buettner E."/>
        </authorList>
    </citation>
    <scope>NUCLEOTIDE SEQUENCE</scope>
    <source>
        <strain evidence="1">Babe33</strain>
    </source>
</reference>
<gene>
    <name evidence="1" type="ORF">NQ176_g992</name>
</gene>
<evidence type="ECO:0000313" key="2">
    <source>
        <dbReference type="Proteomes" id="UP001143910"/>
    </source>
</evidence>
<dbReference type="EMBL" id="JANJQO010000047">
    <property type="protein sequence ID" value="KAJ2983023.1"/>
    <property type="molecule type" value="Genomic_DNA"/>
</dbReference>
<protein>
    <submittedName>
        <fullName evidence="1">Uncharacterized protein</fullName>
    </submittedName>
</protein>
<name>A0ACC1NV69_9HYPO</name>
<accession>A0ACC1NV69</accession>